<dbReference type="AlphaFoldDB" id="A0A392W3N3"/>
<keyword evidence="2" id="KW-1185">Reference proteome</keyword>
<accession>A0A392W3N3</accession>
<evidence type="ECO:0000313" key="1">
    <source>
        <dbReference type="EMBL" id="MCI95274.1"/>
    </source>
</evidence>
<dbReference type="Proteomes" id="UP000265520">
    <property type="component" value="Unassembled WGS sequence"/>
</dbReference>
<sequence length="31" mass="3498">DKALPVDLKGESFCALLGARSRYCHAVMFWL</sequence>
<comment type="caution">
    <text evidence="1">The sequence shown here is derived from an EMBL/GenBank/DDBJ whole genome shotgun (WGS) entry which is preliminary data.</text>
</comment>
<feature type="non-terminal residue" evidence="1">
    <location>
        <position position="1"/>
    </location>
</feature>
<dbReference type="EMBL" id="LXQA011382105">
    <property type="protein sequence ID" value="MCI95274.1"/>
    <property type="molecule type" value="Genomic_DNA"/>
</dbReference>
<reference evidence="1 2" key="1">
    <citation type="journal article" date="2018" name="Front. Plant Sci.">
        <title>Red Clover (Trifolium pratense) and Zigzag Clover (T. medium) - A Picture of Genomic Similarities and Differences.</title>
        <authorList>
            <person name="Dluhosova J."/>
            <person name="Istvanek J."/>
            <person name="Nedelnik J."/>
            <person name="Repkova J."/>
        </authorList>
    </citation>
    <scope>NUCLEOTIDE SEQUENCE [LARGE SCALE GENOMIC DNA]</scope>
    <source>
        <strain evidence="2">cv. 10/8</strain>
        <tissue evidence="1">Leaf</tissue>
    </source>
</reference>
<organism evidence="1 2">
    <name type="scientific">Trifolium medium</name>
    <dbReference type="NCBI Taxonomy" id="97028"/>
    <lineage>
        <taxon>Eukaryota</taxon>
        <taxon>Viridiplantae</taxon>
        <taxon>Streptophyta</taxon>
        <taxon>Embryophyta</taxon>
        <taxon>Tracheophyta</taxon>
        <taxon>Spermatophyta</taxon>
        <taxon>Magnoliopsida</taxon>
        <taxon>eudicotyledons</taxon>
        <taxon>Gunneridae</taxon>
        <taxon>Pentapetalae</taxon>
        <taxon>rosids</taxon>
        <taxon>fabids</taxon>
        <taxon>Fabales</taxon>
        <taxon>Fabaceae</taxon>
        <taxon>Papilionoideae</taxon>
        <taxon>50 kb inversion clade</taxon>
        <taxon>NPAAA clade</taxon>
        <taxon>Hologalegina</taxon>
        <taxon>IRL clade</taxon>
        <taxon>Trifolieae</taxon>
        <taxon>Trifolium</taxon>
    </lineage>
</organism>
<evidence type="ECO:0000313" key="2">
    <source>
        <dbReference type="Proteomes" id="UP000265520"/>
    </source>
</evidence>
<name>A0A392W3N3_9FABA</name>
<protein>
    <submittedName>
        <fullName evidence="1">Uncharacterized protein</fullName>
    </submittedName>
</protein>
<proteinExistence type="predicted"/>